<feature type="transmembrane region" description="Helical" evidence="1">
    <location>
        <begin position="6"/>
        <end position="25"/>
    </location>
</feature>
<dbReference type="Pfam" id="PF07885">
    <property type="entry name" value="Ion_trans_2"/>
    <property type="match status" value="1"/>
</dbReference>
<keyword evidence="3" id="KW-0407">Ion channel</keyword>
<reference evidence="3 4" key="1">
    <citation type="submission" date="2018-07" db="EMBL/GenBank/DDBJ databases">
        <title>Pseudomonas laoshanensis sp. nov., isolated from soil.</title>
        <authorList>
            <person name="Sun J."/>
            <person name="Yu L."/>
            <person name="Wang M."/>
            <person name="Zhang C."/>
        </authorList>
    </citation>
    <scope>NUCLEOTIDE SEQUENCE [LARGE SCALE GENOMIC DNA]</scope>
    <source>
        <strain evidence="3 4">Y22</strain>
    </source>
</reference>
<feature type="transmembrane region" description="Helical" evidence="1">
    <location>
        <begin position="46"/>
        <end position="72"/>
    </location>
</feature>
<feature type="domain" description="Potassium channel" evidence="2">
    <location>
        <begin position="71"/>
        <end position="133"/>
    </location>
</feature>
<dbReference type="Proteomes" id="UP000463138">
    <property type="component" value="Unassembled WGS sequence"/>
</dbReference>
<keyword evidence="3" id="KW-0813">Transport</keyword>
<comment type="caution">
    <text evidence="3">The sequence shown here is derived from an EMBL/GenBank/DDBJ whole genome shotgun (WGS) entry which is preliminary data.</text>
</comment>
<evidence type="ECO:0000313" key="3">
    <source>
        <dbReference type="EMBL" id="KAA0691342.1"/>
    </source>
</evidence>
<dbReference type="EMBL" id="QOVF01000008">
    <property type="protein sequence ID" value="KAA0691342.1"/>
    <property type="molecule type" value="Genomic_DNA"/>
</dbReference>
<protein>
    <submittedName>
        <fullName evidence="3">Two pore domain potassium channel family protein</fullName>
    </submittedName>
</protein>
<keyword evidence="1" id="KW-0812">Transmembrane</keyword>
<name>A0A7V7GNW2_9GAMM</name>
<dbReference type="InterPro" id="IPR013099">
    <property type="entry name" value="K_chnl_dom"/>
</dbReference>
<keyword evidence="4" id="KW-1185">Reference proteome</keyword>
<accession>A0A7V7GNW2</accession>
<keyword evidence="3" id="KW-0406">Ion transport</keyword>
<gene>
    <name evidence="3" type="ORF">DT594_17350</name>
</gene>
<dbReference type="SUPFAM" id="SSF81324">
    <property type="entry name" value="Voltage-gated potassium channels"/>
    <property type="match status" value="1"/>
</dbReference>
<dbReference type="Gene3D" id="1.10.287.70">
    <property type="match status" value="1"/>
</dbReference>
<dbReference type="GO" id="GO:0034220">
    <property type="term" value="P:monoatomic ion transmembrane transport"/>
    <property type="evidence" value="ECO:0007669"/>
    <property type="project" value="UniProtKB-KW"/>
</dbReference>
<dbReference type="RefSeq" id="WP_149334228.1">
    <property type="nucleotide sequence ID" value="NZ_QOVF01000008.1"/>
</dbReference>
<proteinExistence type="predicted"/>
<keyword evidence="1" id="KW-0472">Membrane</keyword>
<evidence type="ECO:0000313" key="4">
    <source>
        <dbReference type="Proteomes" id="UP000463138"/>
    </source>
</evidence>
<evidence type="ECO:0000256" key="1">
    <source>
        <dbReference type="SAM" id="Phobius"/>
    </source>
</evidence>
<organism evidence="3 4">
    <name type="scientific">Halopseudomonas laoshanensis</name>
    <dbReference type="NCBI Taxonomy" id="2268758"/>
    <lineage>
        <taxon>Bacteria</taxon>
        <taxon>Pseudomonadati</taxon>
        <taxon>Pseudomonadota</taxon>
        <taxon>Gammaproteobacteria</taxon>
        <taxon>Pseudomonadales</taxon>
        <taxon>Pseudomonadaceae</taxon>
        <taxon>Halopseudomonas</taxon>
    </lineage>
</organism>
<dbReference type="OrthoDB" id="9813518at2"/>
<keyword evidence="1" id="KW-1133">Transmembrane helix</keyword>
<evidence type="ECO:0000259" key="2">
    <source>
        <dbReference type="Pfam" id="PF07885"/>
    </source>
</evidence>
<sequence length="147" mass="16661">MLNQAHVIAFGVTLITAVMAVMLHYESFILFDRLVGKLTLSHRRRMLLLIFGLLFVHVIAIWGFGISAWWLVEVNSAGVVMGYEAMSFFDYIFMSAVTYTTLGYGDMIPLGPIRFLYGTQGLVGFVLITCSASFAFLEMQRNWNKRD</sequence>
<dbReference type="AlphaFoldDB" id="A0A7V7GNW2"/>
<feature type="transmembrane region" description="Helical" evidence="1">
    <location>
        <begin position="115"/>
        <end position="137"/>
    </location>
</feature>